<reference evidence="1 2" key="1">
    <citation type="submission" date="2024-02" db="EMBL/GenBank/DDBJ databases">
        <authorList>
            <person name="Vignale AGUSTIN F."/>
            <person name="Sosa J E."/>
            <person name="Modenutti C."/>
        </authorList>
    </citation>
    <scope>NUCLEOTIDE SEQUENCE [LARGE SCALE GENOMIC DNA]</scope>
</reference>
<evidence type="ECO:0000313" key="2">
    <source>
        <dbReference type="Proteomes" id="UP001642360"/>
    </source>
</evidence>
<accession>A0ABC8T5D7</accession>
<organism evidence="1 2">
    <name type="scientific">Ilex paraguariensis</name>
    <name type="common">yerba mate</name>
    <dbReference type="NCBI Taxonomy" id="185542"/>
    <lineage>
        <taxon>Eukaryota</taxon>
        <taxon>Viridiplantae</taxon>
        <taxon>Streptophyta</taxon>
        <taxon>Embryophyta</taxon>
        <taxon>Tracheophyta</taxon>
        <taxon>Spermatophyta</taxon>
        <taxon>Magnoliopsida</taxon>
        <taxon>eudicotyledons</taxon>
        <taxon>Gunneridae</taxon>
        <taxon>Pentapetalae</taxon>
        <taxon>asterids</taxon>
        <taxon>campanulids</taxon>
        <taxon>Aquifoliales</taxon>
        <taxon>Aquifoliaceae</taxon>
        <taxon>Ilex</taxon>
    </lineage>
</organism>
<sequence length="80" mass="8984">MQRNSPNDGHGTNNADIVEIGASKSCNNWVKGEKLYIPHCQPRYNGRKIWCCYFTAGDPCWPDKSYCEANCPLPPALQIP</sequence>
<protein>
    <submittedName>
        <fullName evidence="1">Uncharacterized protein</fullName>
    </submittedName>
</protein>
<dbReference type="Proteomes" id="UP001642360">
    <property type="component" value="Unassembled WGS sequence"/>
</dbReference>
<gene>
    <name evidence="1" type="ORF">ILEXP_LOCUS32357</name>
</gene>
<evidence type="ECO:0000313" key="1">
    <source>
        <dbReference type="EMBL" id="CAK9163316.1"/>
    </source>
</evidence>
<dbReference type="AlphaFoldDB" id="A0ABC8T5D7"/>
<proteinExistence type="predicted"/>
<keyword evidence="2" id="KW-1185">Reference proteome</keyword>
<dbReference type="EMBL" id="CAUOFW020003992">
    <property type="protein sequence ID" value="CAK9163316.1"/>
    <property type="molecule type" value="Genomic_DNA"/>
</dbReference>
<name>A0ABC8T5D7_9AQUA</name>
<comment type="caution">
    <text evidence="1">The sequence shown here is derived from an EMBL/GenBank/DDBJ whole genome shotgun (WGS) entry which is preliminary data.</text>
</comment>